<feature type="chain" id="PRO_5028507166" description="Phospholipase A2" evidence="14">
    <location>
        <begin position="27"/>
        <end position="153"/>
    </location>
</feature>
<feature type="binding site" evidence="11">
    <location>
        <position position="57"/>
    </location>
    <ligand>
        <name>Ca(2+)</name>
        <dbReference type="ChEBI" id="CHEBI:29108"/>
    </ligand>
</feature>
<dbReference type="GeneID" id="116289423"/>
<protein>
    <recommendedName>
        <fullName evidence="2 14">Phospholipase A2</fullName>
        <ecNumber evidence="2 14">3.1.1.4</ecNumber>
    </recommendedName>
</protein>
<feature type="binding site" evidence="11">
    <location>
        <position position="78"/>
    </location>
    <ligand>
        <name>Ca(2+)</name>
        <dbReference type="ChEBI" id="CHEBI:29108"/>
    </ligand>
</feature>
<evidence type="ECO:0000256" key="8">
    <source>
        <dbReference type="ARBA" id="ARBA00023098"/>
    </source>
</evidence>
<dbReference type="PRINTS" id="PR00389">
    <property type="entry name" value="PHPHLIPASEA2"/>
</dbReference>
<proteinExistence type="inferred from homology"/>
<evidence type="ECO:0000256" key="13">
    <source>
        <dbReference type="RuleBase" id="RU003654"/>
    </source>
</evidence>
<feature type="disulfide bond" evidence="12">
    <location>
        <begin position="90"/>
        <end position="116"/>
    </location>
</feature>
<dbReference type="SMART" id="SM00085">
    <property type="entry name" value="PA2c"/>
    <property type="match status" value="1"/>
</dbReference>
<evidence type="ECO:0000256" key="6">
    <source>
        <dbReference type="ARBA" id="ARBA00022837"/>
    </source>
</evidence>
<dbReference type="PANTHER" id="PTHR11716">
    <property type="entry name" value="PHOSPHOLIPASE A2 FAMILY MEMBER"/>
    <property type="match status" value="1"/>
</dbReference>
<dbReference type="InterPro" id="IPR033113">
    <property type="entry name" value="PLA2_histidine"/>
</dbReference>
<evidence type="ECO:0000256" key="3">
    <source>
        <dbReference type="ARBA" id="ARBA00022525"/>
    </source>
</evidence>
<evidence type="ECO:0000256" key="2">
    <source>
        <dbReference type="ARBA" id="ARBA00013278"/>
    </source>
</evidence>
<dbReference type="InterPro" id="IPR016090">
    <property type="entry name" value="PLA2-like_dom"/>
</dbReference>
<keyword evidence="7" id="KW-0442">Lipid degradation</keyword>
<evidence type="ECO:0000313" key="17">
    <source>
        <dbReference type="RefSeq" id="XP_031552200.1"/>
    </source>
</evidence>
<evidence type="ECO:0000256" key="1">
    <source>
        <dbReference type="ARBA" id="ARBA00004613"/>
    </source>
</evidence>
<dbReference type="GO" id="GO:0005576">
    <property type="term" value="C:extracellular region"/>
    <property type="evidence" value="ECO:0007669"/>
    <property type="project" value="UniProtKB-SubCell"/>
</dbReference>
<feature type="signal peptide" evidence="14">
    <location>
        <begin position="1"/>
        <end position="26"/>
    </location>
</feature>
<dbReference type="CDD" id="cd00125">
    <property type="entry name" value="PLA2c"/>
    <property type="match status" value="1"/>
</dbReference>
<dbReference type="GO" id="GO:0050482">
    <property type="term" value="P:arachidonate secretion"/>
    <property type="evidence" value="ECO:0007669"/>
    <property type="project" value="InterPro"/>
</dbReference>
<evidence type="ECO:0000256" key="7">
    <source>
        <dbReference type="ARBA" id="ARBA00022963"/>
    </source>
</evidence>
<evidence type="ECO:0000259" key="15">
    <source>
        <dbReference type="SMART" id="SM00085"/>
    </source>
</evidence>
<dbReference type="InterPro" id="IPR036444">
    <property type="entry name" value="PLipase_A2_dom_sf"/>
</dbReference>
<gene>
    <name evidence="17" type="primary">LOC116289423</name>
</gene>
<dbReference type="InParanoid" id="A0A6P8HI02"/>
<dbReference type="Pfam" id="PF00068">
    <property type="entry name" value="Phospholip_A2_1"/>
    <property type="match status" value="1"/>
</dbReference>
<feature type="binding site" evidence="11">
    <location>
        <position position="61"/>
    </location>
    <ligand>
        <name>Ca(2+)</name>
        <dbReference type="ChEBI" id="CHEBI:29108"/>
    </ligand>
</feature>
<keyword evidence="8 14" id="KW-0443">Lipid metabolism</keyword>
<keyword evidence="14" id="KW-0732">Signal</keyword>
<organism evidence="16 17">
    <name type="scientific">Actinia tenebrosa</name>
    <name type="common">Australian red waratah sea anemone</name>
    <dbReference type="NCBI Taxonomy" id="6105"/>
    <lineage>
        <taxon>Eukaryota</taxon>
        <taxon>Metazoa</taxon>
        <taxon>Cnidaria</taxon>
        <taxon>Anthozoa</taxon>
        <taxon>Hexacorallia</taxon>
        <taxon>Actiniaria</taxon>
        <taxon>Actiniidae</taxon>
        <taxon>Actinia</taxon>
    </lineage>
</organism>
<name>A0A6P8HI02_ACTTE</name>
<dbReference type="InterPro" id="IPR001211">
    <property type="entry name" value="PLA2"/>
</dbReference>
<dbReference type="KEGG" id="aten:116289423"/>
<sequence length="153" mass="17733">MKAKRLLKKVVFLFLVMLAVTGHTEARRSKRSVDQLTTMIACATKNKWMHYMSYGCYCGPGGQGEPVDEVDRCCQRHDRCYQQVMYSMKCWLSLEVYFLSYDVTRCNYCKPSNSPCALEICKCDSTLSKCLKSKPLQKRYELYDQTKCSPNLI</sequence>
<comment type="subcellular location">
    <subcellularLocation>
        <location evidence="1 14">Secreted</location>
    </subcellularLocation>
</comment>
<dbReference type="SUPFAM" id="SSF48619">
    <property type="entry name" value="Phospholipase A2, PLA2"/>
    <property type="match status" value="1"/>
</dbReference>
<evidence type="ECO:0000256" key="14">
    <source>
        <dbReference type="RuleBase" id="RU361236"/>
    </source>
</evidence>
<comment type="cofactor">
    <cofactor evidence="11">
        <name>Ca(2+)</name>
        <dbReference type="ChEBI" id="CHEBI:29108"/>
    </cofactor>
    <text evidence="11">Binds 1 Ca(2+) ion per subunit.</text>
</comment>
<keyword evidence="6 11" id="KW-0106">Calcium</keyword>
<keyword evidence="9 12" id="KW-1015">Disulfide bond</keyword>
<dbReference type="AlphaFoldDB" id="A0A6P8HI02"/>
<feature type="disulfide bond" evidence="12">
    <location>
        <begin position="109"/>
        <end position="121"/>
    </location>
</feature>
<dbReference type="GO" id="GO:0006644">
    <property type="term" value="P:phospholipid metabolic process"/>
    <property type="evidence" value="ECO:0007669"/>
    <property type="project" value="InterPro"/>
</dbReference>
<keyword evidence="4 11" id="KW-0479">Metal-binding</keyword>
<dbReference type="Proteomes" id="UP000515163">
    <property type="component" value="Unplaced"/>
</dbReference>
<dbReference type="RefSeq" id="XP_031552200.1">
    <property type="nucleotide sequence ID" value="XM_031696340.1"/>
</dbReference>
<reference evidence="17" key="1">
    <citation type="submission" date="2025-08" db="UniProtKB">
        <authorList>
            <consortium name="RefSeq"/>
        </authorList>
    </citation>
    <scope>IDENTIFICATION</scope>
    <source>
        <tissue evidence="17">Tentacle</tissue>
    </source>
</reference>
<keyword evidence="16" id="KW-1185">Reference proteome</keyword>
<dbReference type="PANTHER" id="PTHR11716:SF47">
    <property type="entry name" value="PHOSPHOLIPASE A2-ALPHA"/>
    <property type="match status" value="1"/>
</dbReference>
<keyword evidence="5 14" id="KW-0378">Hydrolase</keyword>
<feature type="binding site" evidence="11">
    <location>
        <position position="59"/>
    </location>
    <ligand>
        <name>Ca(2+)</name>
        <dbReference type="ChEBI" id="CHEBI:29108"/>
    </ligand>
</feature>
<comment type="similarity">
    <text evidence="13">Belongs to the phospholipase A2 family.</text>
</comment>
<evidence type="ECO:0000256" key="9">
    <source>
        <dbReference type="ARBA" id="ARBA00023157"/>
    </source>
</evidence>
<dbReference type="PROSITE" id="PS00118">
    <property type="entry name" value="PA2_HIS"/>
    <property type="match status" value="1"/>
</dbReference>
<feature type="active site" evidence="10">
    <location>
        <position position="124"/>
    </location>
</feature>
<dbReference type="Gene3D" id="1.20.90.10">
    <property type="entry name" value="Phospholipase A2 domain"/>
    <property type="match status" value="1"/>
</dbReference>
<dbReference type="GO" id="GO:0005509">
    <property type="term" value="F:calcium ion binding"/>
    <property type="evidence" value="ECO:0007669"/>
    <property type="project" value="InterPro"/>
</dbReference>
<evidence type="ECO:0000256" key="10">
    <source>
        <dbReference type="PIRSR" id="PIRSR601211-1"/>
    </source>
</evidence>
<feature type="disulfide bond" evidence="12">
    <location>
        <begin position="80"/>
        <end position="123"/>
    </location>
</feature>
<evidence type="ECO:0000313" key="16">
    <source>
        <dbReference type="Proteomes" id="UP000515163"/>
    </source>
</evidence>
<evidence type="ECO:0000256" key="12">
    <source>
        <dbReference type="PIRSR" id="PIRSR601211-3"/>
    </source>
</evidence>
<feature type="disulfide bond" evidence="12">
    <location>
        <begin position="73"/>
        <end position="130"/>
    </location>
</feature>
<evidence type="ECO:0000256" key="5">
    <source>
        <dbReference type="ARBA" id="ARBA00022801"/>
    </source>
</evidence>
<evidence type="ECO:0000256" key="4">
    <source>
        <dbReference type="ARBA" id="ARBA00022723"/>
    </source>
</evidence>
<keyword evidence="3 14" id="KW-0964">Secreted</keyword>
<accession>A0A6P8HI02</accession>
<dbReference type="EC" id="3.1.1.4" evidence="2 14"/>
<feature type="active site" evidence="10">
    <location>
        <position position="77"/>
    </location>
</feature>
<dbReference type="OrthoDB" id="5841574at2759"/>
<dbReference type="GO" id="GO:0004623">
    <property type="term" value="F:phospholipase A2 activity"/>
    <property type="evidence" value="ECO:0007669"/>
    <property type="project" value="UniProtKB-EC"/>
</dbReference>
<feature type="domain" description="Phospholipase A2-like central" evidence="15">
    <location>
        <begin position="32"/>
        <end position="149"/>
    </location>
</feature>
<feature type="disulfide bond" evidence="12">
    <location>
        <begin position="58"/>
        <end position="74"/>
    </location>
</feature>
<dbReference type="GO" id="GO:0016042">
    <property type="term" value="P:lipid catabolic process"/>
    <property type="evidence" value="ECO:0007669"/>
    <property type="project" value="UniProtKB-KW"/>
</dbReference>
<comment type="catalytic activity">
    <reaction evidence="14">
        <text>a 1,2-diacyl-sn-glycero-3-phosphocholine + H2O = a 1-acyl-sn-glycero-3-phosphocholine + a fatty acid + H(+)</text>
        <dbReference type="Rhea" id="RHEA:15801"/>
        <dbReference type="ChEBI" id="CHEBI:15377"/>
        <dbReference type="ChEBI" id="CHEBI:15378"/>
        <dbReference type="ChEBI" id="CHEBI:28868"/>
        <dbReference type="ChEBI" id="CHEBI:57643"/>
        <dbReference type="ChEBI" id="CHEBI:58168"/>
        <dbReference type="EC" id="3.1.1.4"/>
    </reaction>
</comment>
<evidence type="ECO:0000256" key="11">
    <source>
        <dbReference type="PIRSR" id="PIRSR601211-2"/>
    </source>
</evidence>